<evidence type="ECO:0000313" key="10">
    <source>
        <dbReference type="Proteomes" id="UP001500279"/>
    </source>
</evidence>
<dbReference type="InterPro" id="IPR035952">
    <property type="entry name" value="Rhomboid-like_sf"/>
</dbReference>
<dbReference type="PANTHER" id="PTHR43731">
    <property type="entry name" value="RHOMBOID PROTEASE"/>
    <property type="match status" value="1"/>
</dbReference>
<feature type="transmembrane region" description="Helical" evidence="7">
    <location>
        <begin position="134"/>
        <end position="157"/>
    </location>
</feature>
<protein>
    <recommendedName>
        <fullName evidence="8">Peptidase S54 rhomboid domain-containing protein</fullName>
    </recommendedName>
</protein>
<keyword evidence="10" id="KW-1185">Reference proteome</keyword>
<keyword evidence="5 7" id="KW-1133">Transmembrane helix</keyword>
<evidence type="ECO:0000256" key="6">
    <source>
        <dbReference type="ARBA" id="ARBA00023136"/>
    </source>
</evidence>
<dbReference type="PANTHER" id="PTHR43731:SF14">
    <property type="entry name" value="PRESENILIN-ASSOCIATED RHOMBOID-LIKE PROTEIN, MITOCHONDRIAL"/>
    <property type="match status" value="1"/>
</dbReference>
<keyword evidence="6 7" id="KW-0472">Membrane</keyword>
<dbReference type="InterPro" id="IPR022764">
    <property type="entry name" value="Peptidase_S54_rhomboid_dom"/>
</dbReference>
<evidence type="ECO:0000256" key="1">
    <source>
        <dbReference type="ARBA" id="ARBA00004141"/>
    </source>
</evidence>
<feature type="transmembrane region" description="Helical" evidence="7">
    <location>
        <begin position="228"/>
        <end position="247"/>
    </location>
</feature>
<organism evidence="9 10">
    <name type="scientific">Ideonella azotifigens</name>
    <dbReference type="NCBI Taxonomy" id="513160"/>
    <lineage>
        <taxon>Bacteria</taxon>
        <taxon>Pseudomonadati</taxon>
        <taxon>Pseudomonadota</taxon>
        <taxon>Betaproteobacteria</taxon>
        <taxon>Burkholderiales</taxon>
        <taxon>Sphaerotilaceae</taxon>
        <taxon>Ideonella</taxon>
    </lineage>
</organism>
<evidence type="ECO:0000313" key="9">
    <source>
        <dbReference type="EMBL" id="GAA0769698.1"/>
    </source>
</evidence>
<evidence type="ECO:0000256" key="4">
    <source>
        <dbReference type="ARBA" id="ARBA00022801"/>
    </source>
</evidence>
<dbReference type="Gene3D" id="1.20.1540.10">
    <property type="entry name" value="Rhomboid-like"/>
    <property type="match status" value="1"/>
</dbReference>
<evidence type="ECO:0000256" key="3">
    <source>
        <dbReference type="ARBA" id="ARBA00022692"/>
    </source>
</evidence>
<dbReference type="SUPFAM" id="SSF144091">
    <property type="entry name" value="Rhomboid-like"/>
    <property type="match status" value="1"/>
</dbReference>
<evidence type="ECO:0000259" key="8">
    <source>
        <dbReference type="Pfam" id="PF01694"/>
    </source>
</evidence>
<feature type="transmembrane region" description="Helical" evidence="7">
    <location>
        <begin position="12"/>
        <end position="34"/>
    </location>
</feature>
<feature type="transmembrane region" description="Helical" evidence="7">
    <location>
        <begin position="178"/>
        <end position="196"/>
    </location>
</feature>
<dbReference type="EMBL" id="BAAAEW010000047">
    <property type="protein sequence ID" value="GAA0769698.1"/>
    <property type="molecule type" value="Genomic_DNA"/>
</dbReference>
<evidence type="ECO:0000256" key="7">
    <source>
        <dbReference type="SAM" id="Phobius"/>
    </source>
</evidence>
<feature type="domain" description="Peptidase S54 rhomboid" evidence="8">
    <location>
        <begin position="60"/>
        <end position="216"/>
    </location>
</feature>
<evidence type="ECO:0000256" key="5">
    <source>
        <dbReference type="ARBA" id="ARBA00022989"/>
    </source>
</evidence>
<keyword evidence="3 7" id="KW-0812">Transmembrane</keyword>
<proteinExistence type="inferred from homology"/>
<accession>A0ABN1KKT6</accession>
<comment type="caution">
    <text evidence="9">The sequence shown here is derived from an EMBL/GenBank/DDBJ whole genome shotgun (WGS) entry which is preliminary data.</text>
</comment>
<dbReference type="Proteomes" id="UP001500279">
    <property type="component" value="Unassembled WGS sequence"/>
</dbReference>
<evidence type="ECO:0000256" key="2">
    <source>
        <dbReference type="ARBA" id="ARBA00009045"/>
    </source>
</evidence>
<feature type="transmembrane region" description="Helical" evidence="7">
    <location>
        <begin position="100"/>
        <end position="122"/>
    </location>
</feature>
<feature type="transmembrane region" description="Helical" evidence="7">
    <location>
        <begin position="202"/>
        <end position="221"/>
    </location>
</feature>
<dbReference type="RefSeq" id="WP_141288531.1">
    <property type="nucleotide sequence ID" value="NZ_BAAAEW010000047.1"/>
</dbReference>
<sequence length="269" mass="28109">MTTASSPSALQRVGLTTAALVLLNVVLYLVQALSGQSWIERSPQEMLAWGGNLALLSLTGDLWRLGASVFLHGGLLHLAMNMYMLWLLGPAAQRQLGRSGLLLVFLAGGWAASCASSGWFGWHLLREYVQGGHPAQWMVVSAGASGGIMALCGALLSSLAWQKLQREPSRLGAGFGRALGQVVLINLVAGSLISGVDQSAHVGGLLAGGLMGALVASAGNLRSQGLALLLRLAVALLAGWGSSWTLLHLADWQPLQQARGDFEQSAPAE</sequence>
<dbReference type="InterPro" id="IPR050925">
    <property type="entry name" value="Rhomboid_protease_S54"/>
</dbReference>
<keyword evidence="4" id="KW-0378">Hydrolase</keyword>
<feature type="transmembrane region" description="Helical" evidence="7">
    <location>
        <begin position="69"/>
        <end position="88"/>
    </location>
</feature>
<dbReference type="Pfam" id="PF01694">
    <property type="entry name" value="Rhomboid"/>
    <property type="match status" value="1"/>
</dbReference>
<name>A0ABN1KKT6_9BURK</name>
<comment type="subcellular location">
    <subcellularLocation>
        <location evidence="1">Membrane</location>
        <topology evidence="1">Multi-pass membrane protein</topology>
    </subcellularLocation>
</comment>
<comment type="similarity">
    <text evidence="2">Belongs to the peptidase S54 family.</text>
</comment>
<reference evidence="9 10" key="1">
    <citation type="journal article" date="2019" name="Int. J. Syst. Evol. Microbiol.">
        <title>The Global Catalogue of Microorganisms (GCM) 10K type strain sequencing project: providing services to taxonomists for standard genome sequencing and annotation.</title>
        <authorList>
            <consortium name="The Broad Institute Genomics Platform"/>
            <consortium name="The Broad Institute Genome Sequencing Center for Infectious Disease"/>
            <person name="Wu L."/>
            <person name="Ma J."/>
        </authorList>
    </citation>
    <scope>NUCLEOTIDE SEQUENCE [LARGE SCALE GENOMIC DNA]</scope>
    <source>
        <strain evidence="9 10">JCM 15503</strain>
    </source>
</reference>
<gene>
    <name evidence="9" type="ORF">GCM10009107_60860</name>
</gene>